<keyword evidence="3" id="KW-0238">DNA-binding</keyword>
<dbReference type="GO" id="GO:0015074">
    <property type="term" value="P:DNA integration"/>
    <property type="evidence" value="ECO:0007669"/>
    <property type="project" value="UniProtKB-KW"/>
</dbReference>
<protein>
    <submittedName>
        <fullName evidence="6">Site-specific integrase</fullName>
    </submittedName>
</protein>
<gene>
    <name evidence="6" type="ORF">NF708_00225</name>
</gene>
<dbReference type="InterPro" id="IPR002104">
    <property type="entry name" value="Integrase_catalytic"/>
</dbReference>
<organism evidence="6 7">
    <name type="scientific">Lactococcus formosensis</name>
    <dbReference type="NCBI Taxonomy" id="1281486"/>
    <lineage>
        <taxon>Bacteria</taxon>
        <taxon>Bacillati</taxon>
        <taxon>Bacillota</taxon>
        <taxon>Bacilli</taxon>
        <taxon>Lactobacillales</taxon>
        <taxon>Streptococcaceae</taxon>
        <taxon>Lactococcus</taxon>
    </lineage>
</organism>
<evidence type="ECO:0000256" key="2">
    <source>
        <dbReference type="ARBA" id="ARBA00022908"/>
    </source>
</evidence>
<dbReference type="Pfam" id="PF00589">
    <property type="entry name" value="Phage_integrase"/>
    <property type="match status" value="1"/>
</dbReference>
<evidence type="ECO:0000256" key="3">
    <source>
        <dbReference type="ARBA" id="ARBA00023125"/>
    </source>
</evidence>
<dbReference type="PANTHER" id="PTHR30629">
    <property type="entry name" value="PROPHAGE INTEGRASE"/>
    <property type="match status" value="1"/>
</dbReference>
<proteinExistence type="inferred from homology"/>
<dbReference type="Gene3D" id="1.10.443.10">
    <property type="entry name" value="Intergrase catalytic core"/>
    <property type="match status" value="1"/>
</dbReference>
<keyword evidence="2" id="KW-0229">DNA integration</keyword>
<dbReference type="InterPro" id="IPR011010">
    <property type="entry name" value="DNA_brk_join_enz"/>
</dbReference>
<dbReference type="InterPro" id="IPR013762">
    <property type="entry name" value="Integrase-like_cat_sf"/>
</dbReference>
<reference evidence="6" key="1">
    <citation type="submission" date="2022-06" db="EMBL/GenBank/DDBJ databases">
        <title>Lactococcus from bovine mastitis in China.</title>
        <authorList>
            <person name="Lin Y."/>
            <person name="Han B."/>
        </authorList>
    </citation>
    <scope>NUCLEOTIDE SEQUENCE</scope>
    <source>
        <strain evidence="6">Hebei-B-39</strain>
    </source>
</reference>
<dbReference type="CDD" id="cd01189">
    <property type="entry name" value="INT_ICEBs1_C_like"/>
    <property type="match status" value="1"/>
</dbReference>
<evidence type="ECO:0000313" key="7">
    <source>
        <dbReference type="Proteomes" id="UP001153203"/>
    </source>
</evidence>
<dbReference type="GO" id="GO:0003677">
    <property type="term" value="F:DNA binding"/>
    <property type="evidence" value="ECO:0007669"/>
    <property type="project" value="UniProtKB-KW"/>
</dbReference>
<dbReference type="RefSeq" id="WP_279363348.1">
    <property type="nucleotide sequence ID" value="NZ_JAMWGA010000004.1"/>
</dbReference>
<dbReference type="InterPro" id="IPR050808">
    <property type="entry name" value="Phage_Integrase"/>
</dbReference>
<dbReference type="InterPro" id="IPR004107">
    <property type="entry name" value="Integrase_SAM-like_N"/>
</dbReference>
<dbReference type="PROSITE" id="PS51898">
    <property type="entry name" value="TYR_RECOMBINASE"/>
    <property type="match status" value="1"/>
</dbReference>
<dbReference type="Proteomes" id="UP001153203">
    <property type="component" value="Unassembled WGS sequence"/>
</dbReference>
<comment type="similarity">
    <text evidence="1">Belongs to the 'phage' integrase family.</text>
</comment>
<dbReference type="AlphaFoldDB" id="A0A9X4P781"/>
<dbReference type="PANTHER" id="PTHR30629:SF2">
    <property type="entry name" value="PROPHAGE INTEGRASE INTS-RELATED"/>
    <property type="match status" value="1"/>
</dbReference>
<accession>A0A9X4P781</accession>
<comment type="caution">
    <text evidence="6">The sequence shown here is derived from an EMBL/GenBank/DDBJ whole genome shotgun (WGS) entry which is preliminary data.</text>
</comment>
<dbReference type="GO" id="GO:0006310">
    <property type="term" value="P:DNA recombination"/>
    <property type="evidence" value="ECO:0007669"/>
    <property type="project" value="UniProtKB-KW"/>
</dbReference>
<evidence type="ECO:0000256" key="1">
    <source>
        <dbReference type="ARBA" id="ARBA00008857"/>
    </source>
</evidence>
<keyword evidence="4" id="KW-0233">DNA recombination</keyword>
<dbReference type="Gene3D" id="1.10.150.130">
    <property type="match status" value="1"/>
</dbReference>
<dbReference type="SUPFAM" id="SSF56349">
    <property type="entry name" value="DNA breaking-rejoining enzymes"/>
    <property type="match status" value="1"/>
</dbReference>
<dbReference type="InterPro" id="IPR010998">
    <property type="entry name" value="Integrase_recombinase_N"/>
</dbReference>
<evidence type="ECO:0000313" key="6">
    <source>
        <dbReference type="EMBL" id="MDG6192430.1"/>
    </source>
</evidence>
<dbReference type="EMBL" id="JAMWGI010000001">
    <property type="protein sequence ID" value="MDG6192430.1"/>
    <property type="molecule type" value="Genomic_DNA"/>
</dbReference>
<feature type="domain" description="Tyr recombinase" evidence="5">
    <location>
        <begin position="186"/>
        <end position="386"/>
    </location>
</feature>
<sequence>MNIQEYKTKSSTGFILKGAYIGIDKLTGKQVRTDIRARTKKGVKNELERLRSEFKKNGSIKRKENFNTFEEVTKHWFEQYKLGVKPRTIQITGAILRTYILPALGTYKISKVTPIMLQTIVNEWAKNATKPLNGANHREIGKGKNYKVYFRYVNKIFCHAVSLGIVEDNPCKNILIPKVNLESTEKKVKFFNKEQLGTFFGYLDTMPKNYTNQLMKGLCRLLVSSGLRVGEAVSLSWSDIDFDNKTVSVSKTSLRGVIQDTTKTKTSTRKIIIDNKAVAELKQWKNFQTRHFFKIGSPRQSLVFPTKTGAVLDYQTMRPFLNRYFEACNLPHIGFHGFRHSHASLLLNAGVSYKEIQTRLGHSSIKMTMDIYSHLEDEKQQQAVEIFEKFANF</sequence>
<name>A0A9X4P781_9LACT</name>
<dbReference type="Pfam" id="PF14659">
    <property type="entry name" value="Phage_int_SAM_3"/>
    <property type="match status" value="1"/>
</dbReference>
<evidence type="ECO:0000259" key="5">
    <source>
        <dbReference type="PROSITE" id="PS51898"/>
    </source>
</evidence>
<evidence type="ECO:0000256" key="4">
    <source>
        <dbReference type="ARBA" id="ARBA00023172"/>
    </source>
</evidence>